<keyword evidence="2" id="KW-1185">Reference proteome</keyword>
<protein>
    <submittedName>
        <fullName evidence="1">Uncharacterized protein</fullName>
    </submittedName>
</protein>
<organism evidence="1 2">
    <name type="scientific">Entomophthora muscae</name>
    <dbReference type="NCBI Taxonomy" id="34485"/>
    <lineage>
        <taxon>Eukaryota</taxon>
        <taxon>Fungi</taxon>
        <taxon>Fungi incertae sedis</taxon>
        <taxon>Zoopagomycota</taxon>
        <taxon>Entomophthoromycotina</taxon>
        <taxon>Entomophthoromycetes</taxon>
        <taxon>Entomophthorales</taxon>
        <taxon>Entomophthoraceae</taxon>
        <taxon>Entomophthora</taxon>
    </lineage>
</organism>
<evidence type="ECO:0000313" key="2">
    <source>
        <dbReference type="Proteomes" id="UP001165960"/>
    </source>
</evidence>
<gene>
    <name evidence="1" type="ORF">DSO57_1032350</name>
</gene>
<evidence type="ECO:0000313" key="1">
    <source>
        <dbReference type="EMBL" id="KAJ9071932.1"/>
    </source>
</evidence>
<reference evidence="1" key="1">
    <citation type="submission" date="2022-04" db="EMBL/GenBank/DDBJ databases">
        <title>Genome of the entomopathogenic fungus Entomophthora muscae.</title>
        <authorList>
            <person name="Elya C."/>
            <person name="Lovett B.R."/>
            <person name="Lee E."/>
            <person name="Macias A.M."/>
            <person name="Hajek A.E."/>
            <person name="De Bivort B.L."/>
            <person name="Kasson M.T."/>
            <person name="De Fine Licht H.H."/>
            <person name="Stajich J.E."/>
        </authorList>
    </citation>
    <scope>NUCLEOTIDE SEQUENCE</scope>
    <source>
        <strain evidence="1">Berkeley</strain>
    </source>
</reference>
<dbReference type="EMBL" id="QTSX02003082">
    <property type="protein sequence ID" value="KAJ9071932.1"/>
    <property type="molecule type" value="Genomic_DNA"/>
</dbReference>
<comment type="caution">
    <text evidence="1">The sequence shown here is derived from an EMBL/GenBank/DDBJ whole genome shotgun (WGS) entry which is preliminary data.</text>
</comment>
<sequence>MKFLCIFSLVAAHMEMMNPVIPKSQFDESLAWFKKDYTNVFPVGNQYYQDLPFCHHSLERVSVNEVEAGGTLMTEFAGEADHEGGHCEFSLSYGGDDFVVIHTIIADCLANGVRSYEIEIPESAPAGTATLSWTWYNKIGEREMYMNCAKLKISGPARGAIRGPARVLANLPGLPVIHQFKFSVKGIYLYRNRPSIETGIDEDGQGYSRQITPVPAPRNLPGRSYFYDPYNPTLDPTEGLPSYSKDENIDD</sequence>
<name>A0ACC2TBH1_9FUNG</name>
<dbReference type="Proteomes" id="UP001165960">
    <property type="component" value="Unassembled WGS sequence"/>
</dbReference>
<accession>A0ACC2TBH1</accession>
<proteinExistence type="predicted"/>